<name>A0AAU7LS53_9BURK</name>
<dbReference type="InterPro" id="IPR042100">
    <property type="entry name" value="Bug_dom1"/>
</dbReference>
<reference evidence="3" key="1">
    <citation type="submission" date="2024-05" db="EMBL/GenBank/DDBJ databases">
        <authorList>
            <person name="Bunk B."/>
            <person name="Swiderski J."/>
            <person name="Sproer C."/>
            <person name="Thiel V."/>
        </authorList>
    </citation>
    <scope>NUCLEOTIDE SEQUENCE</scope>
    <source>
        <strain evidence="3">DSM 17735</strain>
    </source>
</reference>
<dbReference type="AlphaFoldDB" id="A0AAU7LS53"/>
<evidence type="ECO:0000256" key="1">
    <source>
        <dbReference type="ARBA" id="ARBA00006987"/>
    </source>
</evidence>
<feature type="chain" id="PRO_5043963960" evidence="2">
    <location>
        <begin position="25"/>
        <end position="325"/>
    </location>
</feature>
<protein>
    <submittedName>
        <fullName evidence="3">Tripartite tricarboxylate transporter substrate binding protein</fullName>
    </submittedName>
</protein>
<dbReference type="EMBL" id="CP157675">
    <property type="protein sequence ID" value="XBP69758.1"/>
    <property type="molecule type" value="Genomic_DNA"/>
</dbReference>
<evidence type="ECO:0000313" key="3">
    <source>
        <dbReference type="EMBL" id="XBP69758.1"/>
    </source>
</evidence>
<dbReference type="PANTHER" id="PTHR42928">
    <property type="entry name" value="TRICARBOXYLATE-BINDING PROTEIN"/>
    <property type="match status" value="1"/>
</dbReference>
<proteinExistence type="inferred from homology"/>
<dbReference type="RefSeq" id="WP_349278600.1">
    <property type="nucleotide sequence ID" value="NZ_CBCSCU010000016.1"/>
</dbReference>
<dbReference type="InterPro" id="IPR005064">
    <property type="entry name" value="BUG"/>
</dbReference>
<dbReference type="SUPFAM" id="SSF53850">
    <property type="entry name" value="Periplasmic binding protein-like II"/>
    <property type="match status" value="1"/>
</dbReference>
<dbReference type="PANTHER" id="PTHR42928:SF5">
    <property type="entry name" value="BLR1237 PROTEIN"/>
    <property type="match status" value="1"/>
</dbReference>
<evidence type="ECO:0000256" key="2">
    <source>
        <dbReference type="SAM" id="SignalP"/>
    </source>
</evidence>
<dbReference type="Gene3D" id="3.40.190.10">
    <property type="entry name" value="Periplasmic binding protein-like II"/>
    <property type="match status" value="1"/>
</dbReference>
<accession>A0AAU7LS53</accession>
<dbReference type="Pfam" id="PF03401">
    <property type="entry name" value="TctC"/>
    <property type="match status" value="1"/>
</dbReference>
<sequence length="325" mass="33885">MRNLLNAPAVIAAALAFTFATAHAADAYPSKPIRMVVGFAAGGSADINARIVGQQLGKELGGTIVVDNKGGAGGNLGAVEVKRAAPDGYTFFYATSAVVLAPSLYSKPGFDPYNDFTPVSLTATIPLVLVVNPNVPAKTVAELVAYGKANPNRLNYGSSGAGALLHLGGALFTKETGIQATHVAYKGSAPAVVDLLGGVTQFMFLPINEVMTHIKGGTLRALAVTNDKRSALLPDVPTLREATGKTTMDMGAWQGLMLPKGTPADVLGKVKAALENSLKDKAMRDRLTAQGSIVLGGTQKEYADYMKQEGDRWARVIRDTGAKAD</sequence>
<feature type="signal peptide" evidence="2">
    <location>
        <begin position="1"/>
        <end position="24"/>
    </location>
</feature>
<keyword evidence="2" id="KW-0732">Signal</keyword>
<dbReference type="CDD" id="cd07012">
    <property type="entry name" value="PBP2_Bug_TTT"/>
    <property type="match status" value="1"/>
</dbReference>
<organism evidence="3">
    <name type="scientific">Polaromonas hydrogenivorans</name>
    <dbReference type="NCBI Taxonomy" id="335476"/>
    <lineage>
        <taxon>Bacteria</taxon>
        <taxon>Pseudomonadati</taxon>
        <taxon>Pseudomonadota</taxon>
        <taxon>Betaproteobacteria</taxon>
        <taxon>Burkholderiales</taxon>
        <taxon>Comamonadaceae</taxon>
        <taxon>Polaromonas</taxon>
    </lineage>
</organism>
<dbReference type="PIRSF" id="PIRSF017082">
    <property type="entry name" value="YflP"/>
    <property type="match status" value="1"/>
</dbReference>
<dbReference type="Gene3D" id="3.40.190.150">
    <property type="entry name" value="Bordetella uptake gene, domain 1"/>
    <property type="match status" value="1"/>
</dbReference>
<gene>
    <name evidence="3" type="ORF">ABLV49_18015</name>
</gene>
<comment type="similarity">
    <text evidence="1">Belongs to the UPF0065 (bug) family.</text>
</comment>